<dbReference type="SUPFAM" id="SSF53474">
    <property type="entry name" value="alpha/beta-Hydrolases"/>
    <property type="match status" value="1"/>
</dbReference>
<dbReference type="Proteomes" id="UP000772434">
    <property type="component" value="Unassembled WGS sequence"/>
</dbReference>
<dbReference type="EMBL" id="JADNRY010000012">
    <property type="protein sequence ID" value="KAF9074604.1"/>
    <property type="molecule type" value="Genomic_DNA"/>
</dbReference>
<feature type="active site" description="Nucleophile" evidence="4">
    <location>
        <position position="182"/>
    </location>
</feature>
<evidence type="ECO:0000256" key="3">
    <source>
        <dbReference type="ARBA" id="ARBA00022801"/>
    </source>
</evidence>
<dbReference type="InterPro" id="IPR010497">
    <property type="entry name" value="Epoxide_hydro_N"/>
</dbReference>
<evidence type="ECO:0000313" key="7">
    <source>
        <dbReference type="Proteomes" id="UP000772434"/>
    </source>
</evidence>
<evidence type="ECO:0000256" key="2">
    <source>
        <dbReference type="ARBA" id="ARBA00022797"/>
    </source>
</evidence>
<evidence type="ECO:0000259" key="5">
    <source>
        <dbReference type="Pfam" id="PF06441"/>
    </source>
</evidence>
<name>A0A9P5Q4G0_9AGAR</name>
<comment type="caution">
    <text evidence="6">The sequence shown here is derived from an EMBL/GenBank/DDBJ whole genome shotgun (WGS) entry which is preliminary data.</text>
</comment>
<accession>A0A9P5Q4G0</accession>
<gene>
    <name evidence="6" type="ORF">BDP27DRAFT_1416018</name>
</gene>
<dbReference type="Pfam" id="PF06441">
    <property type="entry name" value="EHN"/>
    <property type="match status" value="1"/>
</dbReference>
<evidence type="ECO:0000256" key="1">
    <source>
        <dbReference type="ARBA" id="ARBA00010088"/>
    </source>
</evidence>
<dbReference type="Gene3D" id="3.40.50.1820">
    <property type="entry name" value="alpha/beta hydrolase"/>
    <property type="match status" value="1"/>
</dbReference>
<keyword evidence="2" id="KW-0058">Aromatic hydrocarbons catabolism</keyword>
<dbReference type="GO" id="GO:0097176">
    <property type="term" value="P:epoxide metabolic process"/>
    <property type="evidence" value="ECO:0007669"/>
    <property type="project" value="TreeGrafter"/>
</dbReference>
<evidence type="ECO:0000256" key="4">
    <source>
        <dbReference type="PIRSR" id="PIRSR001112-1"/>
    </source>
</evidence>
<dbReference type="PANTHER" id="PTHR21661:SF35">
    <property type="entry name" value="EPOXIDE HYDROLASE"/>
    <property type="match status" value="1"/>
</dbReference>
<reference evidence="6" key="1">
    <citation type="submission" date="2020-11" db="EMBL/GenBank/DDBJ databases">
        <authorList>
            <consortium name="DOE Joint Genome Institute"/>
            <person name="Ahrendt S."/>
            <person name="Riley R."/>
            <person name="Andreopoulos W."/>
            <person name="Labutti K."/>
            <person name="Pangilinan J."/>
            <person name="Ruiz-Duenas F.J."/>
            <person name="Barrasa J.M."/>
            <person name="Sanchez-Garcia M."/>
            <person name="Camarero S."/>
            <person name="Miyauchi S."/>
            <person name="Serrano A."/>
            <person name="Linde D."/>
            <person name="Babiker R."/>
            <person name="Drula E."/>
            <person name="Ayuso-Fernandez I."/>
            <person name="Pacheco R."/>
            <person name="Padilla G."/>
            <person name="Ferreira P."/>
            <person name="Barriuso J."/>
            <person name="Kellner H."/>
            <person name="Castanera R."/>
            <person name="Alfaro M."/>
            <person name="Ramirez L."/>
            <person name="Pisabarro A.G."/>
            <person name="Kuo A."/>
            <person name="Tritt A."/>
            <person name="Lipzen A."/>
            <person name="He G."/>
            <person name="Yan M."/>
            <person name="Ng V."/>
            <person name="Cullen D."/>
            <person name="Martin F."/>
            <person name="Rosso M.-N."/>
            <person name="Henrissat B."/>
            <person name="Hibbett D."/>
            <person name="Martinez A.T."/>
            <person name="Grigoriev I.V."/>
        </authorList>
    </citation>
    <scope>NUCLEOTIDE SEQUENCE</scope>
    <source>
        <strain evidence="6">AH 40177</strain>
    </source>
</reference>
<dbReference type="InterPro" id="IPR029058">
    <property type="entry name" value="AB_hydrolase_fold"/>
</dbReference>
<keyword evidence="3 6" id="KW-0378">Hydrolase</keyword>
<comment type="similarity">
    <text evidence="1">Belongs to the peptidase S33 family.</text>
</comment>
<dbReference type="InterPro" id="IPR000639">
    <property type="entry name" value="Epox_hydrolase-like"/>
</dbReference>
<feature type="active site" description="Proton donor" evidence="4">
    <location>
        <position position="321"/>
    </location>
</feature>
<sequence length="407" mass="45971">MSTAETPFKISVSESQLTLLKRKLEVTTFPDELDNVQWKYGVPLADMKRLVSRWKEGYDWRKEEAALNEELPQFTKDVEVNGFGTLNVHYVHAKSKVAKAIPLLFVHGWPGSFIEVRKILPLLVQPTSSELPRFHVVAISLPGFGFSEAPSKPGFGGVKFAEICHKLMLSLGYNEYVTQGGDWGSHITRYMAHFYGGTHLKAWHSNYPTGPAPTFGSQPFSYLRALLTPSLPREKAIETRTQYFYSRGKAYYEQQSTQPQTLGYSLADSPVGLLAWIYEKLIIWSDTEGEEGYIWDDDEVLTWISIYWFSRSGPAAASRIYYESVQAKERHIWTSSTIPMGASFFPKELKYSPRTHIISWANLVFESEHKSGGHYAAHEKPELLVGDLQKMFGRGGPAFGVAGTEGY</sequence>
<dbReference type="GO" id="GO:0004301">
    <property type="term" value="F:epoxide hydrolase activity"/>
    <property type="evidence" value="ECO:0007669"/>
    <property type="project" value="TreeGrafter"/>
</dbReference>
<protein>
    <submittedName>
        <fullName evidence="6">Alpha/Beta hydrolase protein</fullName>
    </submittedName>
</protein>
<dbReference type="AlphaFoldDB" id="A0A9P5Q4G0"/>
<organism evidence="6 7">
    <name type="scientific">Rhodocollybia butyracea</name>
    <dbReference type="NCBI Taxonomy" id="206335"/>
    <lineage>
        <taxon>Eukaryota</taxon>
        <taxon>Fungi</taxon>
        <taxon>Dikarya</taxon>
        <taxon>Basidiomycota</taxon>
        <taxon>Agaricomycotina</taxon>
        <taxon>Agaricomycetes</taxon>
        <taxon>Agaricomycetidae</taxon>
        <taxon>Agaricales</taxon>
        <taxon>Marasmiineae</taxon>
        <taxon>Omphalotaceae</taxon>
        <taxon>Rhodocollybia</taxon>
    </lineage>
</organism>
<dbReference type="PIRSF" id="PIRSF001112">
    <property type="entry name" value="Epoxide_hydrolase"/>
    <property type="match status" value="1"/>
</dbReference>
<dbReference type="PANTHER" id="PTHR21661">
    <property type="entry name" value="EPOXIDE HYDROLASE 1-RELATED"/>
    <property type="match status" value="1"/>
</dbReference>
<proteinExistence type="inferred from homology"/>
<dbReference type="PRINTS" id="PR00412">
    <property type="entry name" value="EPOXHYDRLASE"/>
</dbReference>
<evidence type="ECO:0000313" key="6">
    <source>
        <dbReference type="EMBL" id="KAF9074604.1"/>
    </source>
</evidence>
<feature type="active site" description="Proton donor" evidence="4">
    <location>
        <position position="374"/>
    </location>
</feature>
<keyword evidence="7" id="KW-1185">Reference proteome</keyword>
<dbReference type="OrthoDB" id="7130006at2759"/>
<dbReference type="InterPro" id="IPR016292">
    <property type="entry name" value="Epoxide_hydrolase"/>
</dbReference>
<feature type="domain" description="Epoxide hydrolase N-terminal" evidence="5">
    <location>
        <begin position="6"/>
        <end position="116"/>
    </location>
</feature>